<accession>G9N0K3</accession>
<evidence type="ECO:0000256" key="2">
    <source>
        <dbReference type="ARBA" id="ARBA00022692"/>
    </source>
</evidence>
<evidence type="ECO:0000313" key="9">
    <source>
        <dbReference type="Proteomes" id="UP000007115"/>
    </source>
</evidence>
<dbReference type="Pfam" id="PF20684">
    <property type="entry name" value="Fung_rhodopsin"/>
    <property type="match status" value="1"/>
</dbReference>
<dbReference type="eggNOG" id="ENOG502SK0C">
    <property type="taxonomic scope" value="Eukaryota"/>
</dbReference>
<dbReference type="OrthoDB" id="3936451at2759"/>
<organism evidence="8 9">
    <name type="scientific">Hypocrea virens (strain Gv29-8 / FGSC 10586)</name>
    <name type="common">Gliocladium virens</name>
    <name type="synonym">Trichoderma virens</name>
    <dbReference type="NCBI Taxonomy" id="413071"/>
    <lineage>
        <taxon>Eukaryota</taxon>
        <taxon>Fungi</taxon>
        <taxon>Dikarya</taxon>
        <taxon>Ascomycota</taxon>
        <taxon>Pezizomycotina</taxon>
        <taxon>Sordariomycetes</taxon>
        <taxon>Hypocreomycetidae</taxon>
        <taxon>Hypocreales</taxon>
        <taxon>Hypocreaceae</taxon>
        <taxon>Trichoderma</taxon>
    </lineage>
</organism>
<feature type="transmembrane region" description="Helical" evidence="6">
    <location>
        <begin position="51"/>
        <end position="75"/>
    </location>
</feature>
<dbReference type="OMA" id="WAGEITY"/>
<dbReference type="InterPro" id="IPR049326">
    <property type="entry name" value="Rhodopsin_dom_fungi"/>
</dbReference>
<feature type="transmembrane region" description="Helical" evidence="6">
    <location>
        <begin position="249"/>
        <end position="272"/>
    </location>
</feature>
<feature type="transmembrane region" description="Helical" evidence="6">
    <location>
        <begin position="12"/>
        <end position="31"/>
    </location>
</feature>
<feature type="transmembrane region" description="Helical" evidence="6">
    <location>
        <begin position="214"/>
        <end position="237"/>
    </location>
</feature>
<keyword evidence="4 6" id="KW-0472">Membrane</keyword>
<gene>
    <name evidence="8" type="ORF">TRIVIDRAFT_46790</name>
</gene>
<evidence type="ECO:0000256" key="4">
    <source>
        <dbReference type="ARBA" id="ARBA00023136"/>
    </source>
</evidence>
<dbReference type="HOGENOM" id="CLU_028200_3_6_1"/>
<evidence type="ECO:0000256" key="1">
    <source>
        <dbReference type="ARBA" id="ARBA00004141"/>
    </source>
</evidence>
<dbReference type="PANTHER" id="PTHR33048:SF96">
    <property type="entry name" value="INTEGRAL MEMBRANE PROTEIN"/>
    <property type="match status" value="1"/>
</dbReference>
<evidence type="ECO:0000313" key="8">
    <source>
        <dbReference type="EMBL" id="EHK19885.1"/>
    </source>
</evidence>
<dbReference type="GO" id="GO:0016020">
    <property type="term" value="C:membrane"/>
    <property type="evidence" value="ECO:0007669"/>
    <property type="project" value="UniProtKB-SubCell"/>
</dbReference>
<name>G9N0K3_HYPVG</name>
<proteinExistence type="inferred from homology"/>
<evidence type="ECO:0000256" key="3">
    <source>
        <dbReference type="ARBA" id="ARBA00022989"/>
    </source>
</evidence>
<evidence type="ECO:0000256" key="6">
    <source>
        <dbReference type="SAM" id="Phobius"/>
    </source>
</evidence>
<dbReference type="RefSeq" id="XP_013954081.1">
    <property type="nucleotide sequence ID" value="XM_014098606.1"/>
</dbReference>
<evidence type="ECO:0000256" key="5">
    <source>
        <dbReference type="ARBA" id="ARBA00038359"/>
    </source>
</evidence>
<sequence length="306" mass="34031">MKVNPGKGETLLIIQIICLSFTLLLVGLRVYTKRKILDGNKWEDYLMYFALLLYSTQSAFVMHGVILGGVGQPISQLTSSQISIALQAWYVGESIYGPLSAVVRTSIGIFILRLSAKTTKAGQVKFVLWVSLGLTWCFTVVYLFINVFQCSPVSFYWKQIEEQDIHGSCSNSKRVPIAAICHSAFAALCDIVLGVLPAWTLWGGEFEPHKRFGLILLLSFGILAGFVMIVRIPFIRILEVSTDFLAETVDVAICSIIEPCLGIVAGCLPTVWCLRGKIKRWRCGQRLVQNRSTRDSALISTNYPPQ</sequence>
<dbReference type="PANTHER" id="PTHR33048">
    <property type="entry name" value="PTH11-LIKE INTEGRAL MEMBRANE PROTEIN (AFU_ORTHOLOGUE AFUA_5G11245)"/>
    <property type="match status" value="1"/>
</dbReference>
<keyword evidence="9" id="KW-1185">Reference proteome</keyword>
<dbReference type="EMBL" id="ABDF02000082">
    <property type="protein sequence ID" value="EHK19885.1"/>
    <property type="molecule type" value="Genomic_DNA"/>
</dbReference>
<comment type="caution">
    <text evidence="8">The sequence shown here is derived from an EMBL/GenBank/DDBJ whole genome shotgun (WGS) entry which is preliminary data.</text>
</comment>
<feature type="transmembrane region" description="Helical" evidence="6">
    <location>
        <begin position="177"/>
        <end position="202"/>
    </location>
</feature>
<evidence type="ECO:0000259" key="7">
    <source>
        <dbReference type="Pfam" id="PF20684"/>
    </source>
</evidence>
<feature type="domain" description="Rhodopsin" evidence="7">
    <location>
        <begin position="28"/>
        <end position="274"/>
    </location>
</feature>
<keyword evidence="2 6" id="KW-0812">Transmembrane</keyword>
<feature type="transmembrane region" description="Helical" evidence="6">
    <location>
        <begin position="126"/>
        <end position="145"/>
    </location>
</feature>
<dbReference type="InParanoid" id="G9N0K3"/>
<protein>
    <recommendedName>
        <fullName evidence="7">Rhodopsin domain-containing protein</fullName>
    </recommendedName>
</protein>
<dbReference type="AlphaFoldDB" id="G9N0K3"/>
<dbReference type="GeneID" id="25794568"/>
<feature type="transmembrane region" description="Helical" evidence="6">
    <location>
        <begin position="95"/>
        <end position="114"/>
    </location>
</feature>
<keyword evidence="3 6" id="KW-1133">Transmembrane helix</keyword>
<comment type="similarity">
    <text evidence="5">Belongs to the SAT4 family.</text>
</comment>
<comment type="subcellular location">
    <subcellularLocation>
        <location evidence="1">Membrane</location>
        <topology evidence="1">Multi-pass membrane protein</topology>
    </subcellularLocation>
</comment>
<reference evidence="8 9" key="1">
    <citation type="journal article" date="2011" name="Genome Biol.">
        <title>Comparative genome sequence analysis underscores mycoparasitism as the ancestral life style of Trichoderma.</title>
        <authorList>
            <person name="Kubicek C.P."/>
            <person name="Herrera-Estrella A."/>
            <person name="Seidl-Seiboth V."/>
            <person name="Martinez D.A."/>
            <person name="Druzhinina I.S."/>
            <person name="Thon M."/>
            <person name="Zeilinger S."/>
            <person name="Casas-Flores S."/>
            <person name="Horwitz B.A."/>
            <person name="Mukherjee P.K."/>
            <person name="Mukherjee M."/>
            <person name="Kredics L."/>
            <person name="Alcaraz L.D."/>
            <person name="Aerts A."/>
            <person name="Antal Z."/>
            <person name="Atanasova L."/>
            <person name="Cervantes-Badillo M.G."/>
            <person name="Challacombe J."/>
            <person name="Chertkov O."/>
            <person name="McCluskey K."/>
            <person name="Coulpier F."/>
            <person name="Deshpande N."/>
            <person name="von Doehren H."/>
            <person name="Ebbole D.J."/>
            <person name="Esquivel-Naranjo E.U."/>
            <person name="Fekete E."/>
            <person name="Flipphi M."/>
            <person name="Glaser F."/>
            <person name="Gomez-Rodriguez E.Y."/>
            <person name="Gruber S."/>
            <person name="Han C."/>
            <person name="Henrissat B."/>
            <person name="Hermosa R."/>
            <person name="Hernandez-Onate M."/>
            <person name="Karaffa L."/>
            <person name="Kosti I."/>
            <person name="Le Crom S."/>
            <person name="Lindquist E."/>
            <person name="Lucas S."/>
            <person name="Luebeck M."/>
            <person name="Luebeck P.S."/>
            <person name="Margeot A."/>
            <person name="Metz B."/>
            <person name="Misra M."/>
            <person name="Nevalainen H."/>
            <person name="Omann M."/>
            <person name="Packer N."/>
            <person name="Perrone G."/>
            <person name="Uresti-Rivera E.E."/>
            <person name="Salamov A."/>
            <person name="Schmoll M."/>
            <person name="Seiboth B."/>
            <person name="Shapiro H."/>
            <person name="Sukno S."/>
            <person name="Tamayo-Ramos J.A."/>
            <person name="Tisch D."/>
            <person name="Wiest A."/>
            <person name="Wilkinson H.H."/>
            <person name="Zhang M."/>
            <person name="Coutinho P.M."/>
            <person name="Kenerley C.M."/>
            <person name="Monte E."/>
            <person name="Baker S.E."/>
            <person name="Grigoriev I.V."/>
        </authorList>
    </citation>
    <scope>NUCLEOTIDE SEQUENCE [LARGE SCALE GENOMIC DNA]</scope>
    <source>
        <strain evidence="9">Gv29-8 / FGSC 10586</strain>
    </source>
</reference>
<dbReference type="InterPro" id="IPR052337">
    <property type="entry name" value="SAT4-like"/>
</dbReference>
<dbReference type="Proteomes" id="UP000007115">
    <property type="component" value="Unassembled WGS sequence"/>
</dbReference>
<dbReference type="VEuPathDB" id="FungiDB:TRIVIDRAFT_46790"/>